<reference evidence="2 3" key="1">
    <citation type="submission" date="2019-06" db="EMBL/GenBank/DDBJ databases">
        <title>Sequencing the genomes of 1000 actinobacteria strains.</title>
        <authorList>
            <person name="Klenk H.-P."/>
        </authorList>
    </citation>
    <scope>NUCLEOTIDE SEQUENCE [LARGE SCALE GENOMIC DNA]</scope>
    <source>
        <strain evidence="2 3">DSM 45015</strain>
    </source>
</reference>
<accession>A0A543N6N1</accession>
<comment type="caution">
    <text evidence="2">The sequence shown here is derived from an EMBL/GenBank/DDBJ whole genome shotgun (WGS) entry which is preliminary data.</text>
</comment>
<organism evidence="2 3">
    <name type="scientific">Haloactinospora alba</name>
    <dbReference type="NCBI Taxonomy" id="405555"/>
    <lineage>
        <taxon>Bacteria</taxon>
        <taxon>Bacillati</taxon>
        <taxon>Actinomycetota</taxon>
        <taxon>Actinomycetes</taxon>
        <taxon>Streptosporangiales</taxon>
        <taxon>Nocardiopsidaceae</taxon>
        <taxon>Haloactinospora</taxon>
    </lineage>
</organism>
<evidence type="ECO:0000313" key="2">
    <source>
        <dbReference type="EMBL" id="TQN27492.1"/>
    </source>
</evidence>
<dbReference type="AlphaFoldDB" id="A0A543N6N1"/>
<gene>
    <name evidence="2" type="ORF">FHX37_4212</name>
</gene>
<keyword evidence="3" id="KW-1185">Reference proteome</keyword>
<feature type="compositionally biased region" description="Pro residues" evidence="1">
    <location>
        <begin position="166"/>
        <end position="185"/>
    </location>
</feature>
<name>A0A543N6N1_9ACTN</name>
<evidence type="ECO:0000313" key="3">
    <source>
        <dbReference type="Proteomes" id="UP000317422"/>
    </source>
</evidence>
<feature type="compositionally biased region" description="Polar residues" evidence="1">
    <location>
        <begin position="151"/>
        <end position="165"/>
    </location>
</feature>
<evidence type="ECO:0008006" key="4">
    <source>
        <dbReference type="Google" id="ProtNLM"/>
    </source>
</evidence>
<feature type="region of interest" description="Disordered" evidence="1">
    <location>
        <begin position="124"/>
        <end position="211"/>
    </location>
</feature>
<dbReference type="Proteomes" id="UP000317422">
    <property type="component" value="Unassembled WGS sequence"/>
</dbReference>
<protein>
    <recommendedName>
        <fullName evidence="4">DUF1376 domain-containing protein</fullName>
    </recommendedName>
</protein>
<dbReference type="EMBL" id="VFQC01000003">
    <property type="protein sequence ID" value="TQN27492.1"/>
    <property type="molecule type" value="Genomic_DNA"/>
</dbReference>
<sequence length="325" mass="35907">MAWVRLSDDFYDHPKFDQAGALGIALFSAGLAWCNRNLTDGFIPKKTALRLLDFEDVVDAMRNADRNGVTNSVSNGEDNDALALAMARTAVRKLVEAGLWEEIDGGYQVHDYLDYQASREQVEAGRKDAAARQKAWRERRKAENRNADRNGVTNGESNGTVTGAPNPNPNGVPSEHPPLSSPPEPSGRSNTSESARSAREKDKDPPRFSEFWSAYPRRVGKGQARKAFRAATAKVDPDTIISAAATLAQQRTGADPKYTPYPATWLNREGWLDEPDPPSPPPQISPGNRQQQTDDMFTRAMERARAKDQEEQEWTGPKPLPSFGT</sequence>
<feature type="compositionally biased region" description="Basic and acidic residues" evidence="1">
    <location>
        <begin position="196"/>
        <end position="207"/>
    </location>
</feature>
<feature type="region of interest" description="Disordered" evidence="1">
    <location>
        <begin position="249"/>
        <end position="325"/>
    </location>
</feature>
<proteinExistence type="predicted"/>
<feature type="compositionally biased region" description="Basic and acidic residues" evidence="1">
    <location>
        <begin position="296"/>
        <end position="309"/>
    </location>
</feature>
<evidence type="ECO:0000256" key="1">
    <source>
        <dbReference type="SAM" id="MobiDB-lite"/>
    </source>
</evidence>